<keyword evidence="6" id="KW-1185">Reference proteome</keyword>
<keyword evidence="3" id="KW-0804">Transcription</keyword>
<protein>
    <recommendedName>
        <fullName evidence="4">HTH araC/xylS-type domain-containing protein</fullName>
    </recommendedName>
</protein>
<evidence type="ECO:0000313" key="6">
    <source>
        <dbReference type="Proteomes" id="UP000246099"/>
    </source>
</evidence>
<gene>
    <name evidence="5" type="ORF">DLD77_04300</name>
</gene>
<keyword evidence="1" id="KW-0805">Transcription regulation</keyword>
<dbReference type="InterPro" id="IPR018060">
    <property type="entry name" value="HTH_AraC"/>
</dbReference>
<dbReference type="PANTHER" id="PTHR43280">
    <property type="entry name" value="ARAC-FAMILY TRANSCRIPTIONAL REGULATOR"/>
    <property type="match status" value="1"/>
</dbReference>
<dbReference type="SUPFAM" id="SSF46689">
    <property type="entry name" value="Homeodomain-like"/>
    <property type="match status" value="1"/>
</dbReference>
<evidence type="ECO:0000256" key="2">
    <source>
        <dbReference type="ARBA" id="ARBA00023125"/>
    </source>
</evidence>
<dbReference type="SMART" id="SM00342">
    <property type="entry name" value="HTH_ARAC"/>
    <property type="match status" value="1"/>
</dbReference>
<dbReference type="PANTHER" id="PTHR43280:SF28">
    <property type="entry name" value="HTH-TYPE TRANSCRIPTIONAL ACTIVATOR RHAS"/>
    <property type="match status" value="1"/>
</dbReference>
<reference evidence="5 6" key="1">
    <citation type="submission" date="2018-05" db="EMBL/GenBank/DDBJ databases">
        <title>Chitinophaga sp. nov., isolated from rhizosphere soil of Alhagi.</title>
        <authorList>
            <person name="Liu Y."/>
        </authorList>
    </citation>
    <scope>NUCLEOTIDE SEQUENCE [LARGE SCALE GENOMIC DNA]</scope>
    <source>
        <strain evidence="5 6">T22</strain>
    </source>
</reference>
<keyword evidence="2" id="KW-0238">DNA-binding</keyword>
<evidence type="ECO:0000256" key="3">
    <source>
        <dbReference type="ARBA" id="ARBA00023163"/>
    </source>
</evidence>
<dbReference type="EMBL" id="CP029600">
    <property type="protein sequence ID" value="AWO00977.1"/>
    <property type="molecule type" value="Genomic_DNA"/>
</dbReference>
<name>A0ABM6WAN9_9BACT</name>
<evidence type="ECO:0000259" key="4">
    <source>
        <dbReference type="PROSITE" id="PS01124"/>
    </source>
</evidence>
<evidence type="ECO:0000256" key="1">
    <source>
        <dbReference type="ARBA" id="ARBA00023015"/>
    </source>
</evidence>
<dbReference type="Proteomes" id="UP000246099">
    <property type="component" value="Chromosome"/>
</dbReference>
<dbReference type="Gene3D" id="1.10.10.60">
    <property type="entry name" value="Homeodomain-like"/>
    <property type="match status" value="1"/>
</dbReference>
<dbReference type="PROSITE" id="PS01124">
    <property type="entry name" value="HTH_ARAC_FAMILY_2"/>
    <property type="match status" value="1"/>
</dbReference>
<accession>A0ABM6WAN9</accession>
<dbReference type="Pfam" id="PF12833">
    <property type="entry name" value="HTH_18"/>
    <property type="match status" value="1"/>
</dbReference>
<dbReference type="InterPro" id="IPR009057">
    <property type="entry name" value="Homeodomain-like_sf"/>
</dbReference>
<proteinExistence type="predicted"/>
<feature type="domain" description="HTH araC/xylS-type" evidence="4">
    <location>
        <begin position="261"/>
        <end position="365"/>
    </location>
</feature>
<evidence type="ECO:0000313" key="5">
    <source>
        <dbReference type="EMBL" id="AWO00977.1"/>
    </source>
</evidence>
<sequence>MSTLDKPAVMNFDVPPEMERDTSTSHTLPEKYSHYSIKGTQVTYREGPFGAFFKQEVVDRDWIIGWLNFDIKKKVNLFPITKDPLLALYIGIEGNIPCDLQGSPLKLMLPEKRLGFYYVPPSGFNKAEFEPFHYTSLYISFSHAFITRFREKYTSFQPLLDVPLQQYQQYSDAIKAAQAKGHEGYREFGAMVDKQEKQEADGVQGLLLPLGSEHREIIRQMVGYDQNPHWLTPYLYGQVWLMIVSYFALMTERGALPKDVLRAVDYMQTHYASLNKNHQPVTPTDVVAHLKADPRELNRQFNETFGKNMREYLTDVRFAEARFRLRRTDNKLSAIAAETGLSGPSHLTKLIKAEYGVTPAQYRAKYRDS</sequence>
<organism evidence="5 6">
    <name type="scientific">Chitinophaga alhagiae</name>
    <dbReference type="NCBI Taxonomy" id="2203219"/>
    <lineage>
        <taxon>Bacteria</taxon>
        <taxon>Pseudomonadati</taxon>
        <taxon>Bacteroidota</taxon>
        <taxon>Chitinophagia</taxon>
        <taxon>Chitinophagales</taxon>
        <taxon>Chitinophagaceae</taxon>
        <taxon>Chitinophaga</taxon>
    </lineage>
</organism>
<dbReference type="RefSeq" id="WP_119077011.1">
    <property type="nucleotide sequence ID" value="NZ_CP029600.1"/>
</dbReference>